<organism evidence="1">
    <name type="scientific">Clostridium tertium</name>
    <dbReference type="NCBI Taxonomy" id="1559"/>
    <lineage>
        <taxon>Bacteria</taxon>
        <taxon>Bacillati</taxon>
        <taxon>Bacillota</taxon>
        <taxon>Clostridia</taxon>
        <taxon>Eubacteriales</taxon>
        <taxon>Clostridiaceae</taxon>
        <taxon>Clostridium</taxon>
    </lineage>
</organism>
<evidence type="ECO:0000313" key="1">
    <source>
        <dbReference type="EMBL" id="VYT66532.1"/>
    </source>
</evidence>
<accession>A0A6N2YMA8</accession>
<protein>
    <submittedName>
        <fullName evidence="1">Uncharacterized protein</fullName>
    </submittedName>
</protein>
<dbReference type="EMBL" id="CACRTO010000005">
    <property type="protein sequence ID" value="VYT66532.1"/>
    <property type="molecule type" value="Genomic_DNA"/>
</dbReference>
<reference evidence="1" key="1">
    <citation type="submission" date="2019-11" db="EMBL/GenBank/DDBJ databases">
        <authorList>
            <person name="Feng L."/>
        </authorList>
    </citation>
    <scope>NUCLEOTIDE SEQUENCE</scope>
    <source>
        <strain evidence="1">CTertiumLFYP3</strain>
    </source>
</reference>
<dbReference type="AlphaFoldDB" id="A0A6N2YMA8"/>
<dbReference type="RefSeq" id="WP_156624441.1">
    <property type="nucleotide sequence ID" value="NZ_CACRTO010000005.1"/>
</dbReference>
<gene>
    <name evidence="1" type="ORF">CTLFYP3_00382</name>
</gene>
<name>A0A6N2YMA8_9CLOT</name>
<sequence>MVINLASIILATTILTSSFNCIINDEVKNKSNAFRVYKEVEYSIDKEDKFDDFWTPKNEGYLDASQKEELTNFRSKVENGDLLSGIEKNKLKDMKTYVIKSKLGEDKFKELEKLINKREGSVELTLPERQRLYQLNKEARG</sequence>
<proteinExistence type="predicted"/>